<dbReference type="OrthoDB" id="9791261at2"/>
<gene>
    <name evidence="9" type="ordered locus">swp_3191</name>
</gene>
<dbReference type="GO" id="GO:0015288">
    <property type="term" value="F:porin activity"/>
    <property type="evidence" value="ECO:0007669"/>
    <property type="project" value="TreeGrafter"/>
</dbReference>
<evidence type="ECO:0000256" key="6">
    <source>
        <dbReference type="ARBA" id="ARBA00023136"/>
    </source>
</evidence>
<keyword evidence="4" id="KW-1134">Transmembrane beta strand</keyword>
<evidence type="ECO:0000256" key="4">
    <source>
        <dbReference type="ARBA" id="ARBA00022452"/>
    </source>
</evidence>
<comment type="subcellular location">
    <subcellularLocation>
        <location evidence="1">Cell outer membrane</location>
    </subcellularLocation>
</comment>
<feature type="chain" id="PRO_5002869769" evidence="8">
    <location>
        <begin position="37"/>
        <end position="425"/>
    </location>
</feature>
<evidence type="ECO:0000256" key="1">
    <source>
        <dbReference type="ARBA" id="ARBA00004442"/>
    </source>
</evidence>
<organism evidence="9 10">
    <name type="scientific">Shewanella piezotolerans (strain WP3 / JCM 13877)</name>
    <dbReference type="NCBI Taxonomy" id="225849"/>
    <lineage>
        <taxon>Bacteria</taxon>
        <taxon>Pseudomonadati</taxon>
        <taxon>Pseudomonadota</taxon>
        <taxon>Gammaproteobacteria</taxon>
        <taxon>Alteromonadales</taxon>
        <taxon>Shewanellaceae</taxon>
        <taxon>Shewanella</taxon>
    </lineage>
</organism>
<protein>
    <submittedName>
        <fullName evidence="9">Outer membrane efflux protein</fullName>
    </submittedName>
</protein>
<dbReference type="Pfam" id="PF02321">
    <property type="entry name" value="OEP"/>
    <property type="match status" value="1"/>
</dbReference>
<evidence type="ECO:0000256" key="3">
    <source>
        <dbReference type="ARBA" id="ARBA00022448"/>
    </source>
</evidence>
<keyword evidence="8" id="KW-0732">Signal</keyword>
<evidence type="ECO:0000256" key="5">
    <source>
        <dbReference type="ARBA" id="ARBA00022692"/>
    </source>
</evidence>
<dbReference type="Proteomes" id="UP000000753">
    <property type="component" value="Chromosome"/>
</dbReference>
<keyword evidence="7" id="KW-0998">Cell outer membrane</keyword>
<proteinExistence type="inferred from homology"/>
<name>B8CQ36_SHEPW</name>
<keyword evidence="10" id="KW-1185">Reference proteome</keyword>
<keyword evidence="3" id="KW-0813">Transport</keyword>
<evidence type="ECO:0000256" key="7">
    <source>
        <dbReference type="ARBA" id="ARBA00023237"/>
    </source>
</evidence>
<dbReference type="KEGG" id="swp:swp_3191"/>
<dbReference type="EMBL" id="CP000472">
    <property type="protein sequence ID" value="ACJ29899.1"/>
    <property type="molecule type" value="Genomic_DNA"/>
</dbReference>
<feature type="signal peptide" evidence="8">
    <location>
        <begin position="1"/>
        <end position="36"/>
    </location>
</feature>
<evidence type="ECO:0000313" key="10">
    <source>
        <dbReference type="Proteomes" id="UP000000753"/>
    </source>
</evidence>
<sequence>MHRCKNINLKPIVNRFNIGITLSLLSISAISPIAQAQQLVTLKDAIGLTFAQNPQLKTYIYQAKAAEGRIEQAGVSSPMTMGVGIEDAFGGSNRSGVSAMQTTLSLSWLLDGDIVDARQKVASAQSTLSTFNRDLQAIELAANTATIFVRLLSQQEKLKLAKMAQVEAAAAVRSIGERVKAGKSNAIDKLRAEADLSKKLLVTEDLTHEIAASKLALAAQWNGSSDFIVDGNLLNIPNSQTLSAERIENLRSNPKLQLFIEQQKIKQSEIALARQTQNPAWQVTAGMKRDEQVDDFSFIAGVSIPLGGNDRNKGQIIALNAQKNQQQAESDAWVKGVSTNLQLLNSKLSHSRHVIESLNRRTVPLLESAAVKAERAYLLGGYNFTDWYGVKQELISAQYELIEAYTDVHINNIEFERLTGVSLNN</sequence>
<dbReference type="InterPro" id="IPR051906">
    <property type="entry name" value="TolC-like"/>
</dbReference>
<dbReference type="InterPro" id="IPR003423">
    <property type="entry name" value="OMP_efflux"/>
</dbReference>
<dbReference type="eggNOG" id="COG1538">
    <property type="taxonomic scope" value="Bacteria"/>
</dbReference>
<comment type="similarity">
    <text evidence="2">Belongs to the outer membrane factor (OMF) (TC 1.B.17) family.</text>
</comment>
<dbReference type="GO" id="GO:0015562">
    <property type="term" value="F:efflux transmembrane transporter activity"/>
    <property type="evidence" value="ECO:0007669"/>
    <property type="project" value="InterPro"/>
</dbReference>
<reference evidence="9 10" key="1">
    <citation type="journal article" date="2008" name="PLoS ONE">
        <title>Environmental adaptation: genomic analysis of the piezotolerant and psychrotolerant deep-sea iron reducing bacterium Shewanella piezotolerans WP3.</title>
        <authorList>
            <person name="Wang F."/>
            <person name="Wang J."/>
            <person name="Jian H."/>
            <person name="Zhang B."/>
            <person name="Li S."/>
            <person name="Wang F."/>
            <person name="Zeng X."/>
            <person name="Gao L."/>
            <person name="Bartlett D.H."/>
            <person name="Yu J."/>
            <person name="Hu S."/>
            <person name="Xiao X."/>
        </authorList>
    </citation>
    <scope>NUCLEOTIDE SEQUENCE [LARGE SCALE GENOMIC DNA]</scope>
    <source>
        <strain evidence="10">WP3 / JCM 13877</strain>
    </source>
</reference>
<evidence type="ECO:0000256" key="2">
    <source>
        <dbReference type="ARBA" id="ARBA00007613"/>
    </source>
</evidence>
<dbReference type="PANTHER" id="PTHR30026">
    <property type="entry name" value="OUTER MEMBRANE PROTEIN TOLC"/>
    <property type="match status" value="1"/>
</dbReference>
<keyword evidence="6" id="KW-0472">Membrane</keyword>
<dbReference type="GO" id="GO:0009279">
    <property type="term" value="C:cell outer membrane"/>
    <property type="evidence" value="ECO:0007669"/>
    <property type="project" value="UniProtKB-SubCell"/>
</dbReference>
<evidence type="ECO:0000256" key="8">
    <source>
        <dbReference type="SAM" id="SignalP"/>
    </source>
</evidence>
<dbReference type="GO" id="GO:1990281">
    <property type="term" value="C:efflux pump complex"/>
    <property type="evidence" value="ECO:0007669"/>
    <property type="project" value="TreeGrafter"/>
</dbReference>
<keyword evidence="5" id="KW-0812">Transmembrane</keyword>
<dbReference type="RefSeq" id="WP_020913250.1">
    <property type="nucleotide sequence ID" value="NC_011566.1"/>
</dbReference>
<dbReference type="PANTHER" id="PTHR30026:SF20">
    <property type="entry name" value="OUTER MEMBRANE PROTEIN TOLC"/>
    <property type="match status" value="1"/>
</dbReference>
<dbReference type="Gene3D" id="1.20.1600.10">
    <property type="entry name" value="Outer membrane efflux proteins (OEP)"/>
    <property type="match status" value="1"/>
</dbReference>
<dbReference type="AlphaFoldDB" id="B8CQ36"/>
<accession>B8CQ36</accession>
<dbReference type="HOGENOM" id="CLU_012817_14_2_6"/>
<dbReference type="STRING" id="225849.swp_3191"/>
<evidence type="ECO:0000313" key="9">
    <source>
        <dbReference type="EMBL" id="ACJ29899.1"/>
    </source>
</evidence>
<dbReference type="SUPFAM" id="SSF56954">
    <property type="entry name" value="Outer membrane efflux proteins (OEP)"/>
    <property type="match status" value="1"/>
</dbReference>